<dbReference type="PANTHER" id="PTHR47152">
    <property type="entry name" value="SLR2084 PROTEIN-RELATED"/>
    <property type="match status" value="1"/>
</dbReference>
<evidence type="ECO:0000259" key="1">
    <source>
        <dbReference type="Pfam" id="PF05685"/>
    </source>
</evidence>
<dbReference type="InterPro" id="IPR012296">
    <property type="entry name" value="Nuclease_put_TT1808"/>
</dbReference>
<dbReference type="Gene3D" id="3.90.1570.10">
    <property type="entry name" value="tt1808, chain A"/>
    <property type="match status" value="1"/>
</dbReference>
<evidence type="ECO:0000313" key="3">
    <source>
        <dbReference type="Proteomes" id="UP001050975"/>
    </source>
</evidence>
<dbReference type="RefSeq" id="WP_226580570.1">
    <property type="nucleotide sequence ID" value="NZ_BLAY01000038.1"/>
</dbReference>
<dbReference type="PANTHER" id="PTHR47152:SF4">
    <property type="entry name" value="SLR0445 PROTEIN"/>
    <property type="match status" value="1"/>
</dbReference>
<protein>
    <recommendedName>
        <fullName evidence="1">Putative restriction endonuclease domain-containing protein</fullName>
    </recommendedName>
</protein>
<accession>A0AAV3X7C0</accession>
<comment type="caution">
    <text evidence="2">The sequence shown here is derived from an EMBL/GenBank/DDBJ whole genome shotgun (WGS) entry which is preliminary data.</text>
</comment>
<sequence length="191" mass="21817">MTQTLDKSTDRRFIHSGVSWEQFKLIEAGFADSPGIRLFYYEGEVEILAVSLEHETISRFTGLLLCTYFADKGIEFKPTGRFTQEREGVVSAQADESYFLGSGGKTPDLCIEVIFNSGIEKKLNRYQALDVPEVWFWEDGRFAFYCMQGDSYERVSKSEILPDLDIELLSRCLLMTSRVEAAREFRRGISG</sequence>
<gene>
    <name evidence="2" type="ORF">MiSe_28130</name>
</gene>
<dbReference type="InterPro" id="IPR008538">
    <property type="entry name" value="Uma2"/>
</dbReference>
<feature type="domain" description="Putative restriction endonuclease" evidence="1">
    <location>
        <begin position="20"/>
        <end position="157"/>
    </location>
</feature>
<name>A0AAV3X7C0_9CYAN</name>
<dbReference type="Pfam" id="PF05685">
    <property type="entry name" value="Uma2"/>
    <property type="match status" value="1"/>
</dbReference>
<reference evidence="2" key="1">
    <citation type="submission" date="2019-10" db="EMBL/GenBank/DDBJ databases">
        <title>Draft genome sequece of Microseira wollei NIES-4236.</title>
        <authorList>
            <person name="Yamaguchi H."/>
            <person name="Suzuki S."/>
            <person name="Kawachi M."/>
        </authorList>
    </citation>
    <scope>NUCLEOTIDE SEQUENCE</scope>
    <source>
        <strain evidence="2">NIES-4236</strain>
    </source>
</reference>
<keyword evidence="3" id="KW-1185">Reference proteome</keyword>
<organism evidence="2 3">
    <name type="scientific">Microseira wollei NIES-4236</name>
    <dbReference type="NCBI Taxonomy" id="2530354"/>
    <lineage>
        <taxon>Bacteria</taxon>
        <taxon>Bacillati</taxon>
        <taxon>Cyanobacteriota</taxon>
        <taxon>Cyanophyceae</taxon>
        <taxon>Oscillatoriophycideae</taxon>
        <taxon>Aerosakkonematales</taxon>
        <taxon>Aerosakkonemataceae</taxon>
        <taxon>Microseira</taxon>
    </lineage>
</organism>
<dbReference type="Proteomes" id="UP001050975">
    <property type="component" value="Unassembled WGS sequence"/>
</dbReference>
<dbReference type="AlphaFoldDB" id="A0AAV3X7C0"/>
<evidence type="ECO:0000313" key="2">
    <source>
        <dbReference type="EMBL" id="GET38059.1"/>
    </source>
</evidence>
<dbReference type="CDD" id="cd06260">
    <property type="entry name" value="DUF820-like"/>
    <property type="match status" value="1"/>
</dbReference>
<dbReference type="EMBL" id="BLAY01000038">
    <property type="protein sequence ID" value="GET38059.1"/>
    <property type="molecule type" value="Genomic_DNA"/>
</dbReference>
<proteinExistence type="predicted"/>